<evidence type="ECO:0000256" key="4">
    <source>
        <dbReference type="RuleBase" id="RU000559"/>
    </source>
</evidence>
<feature type="compositionally biased region" description="Acidic residues" evidence="5">
    <location>
        <begin position="106"/>
        <end position="116"/>
    </location>
</feature>
<feature type="region of interest" description="Disordered" evidence="5">
    <location>
        <begin position="90"/>
        <end position="173"/>
    </location>
</feature>
<evidence type="ECO:0000256" key="3">
    <source>
        <dbReference type="ARBA" id="ARBA00023274"/>
    </source>
</evidence>
<dbReference type="GO" id="GO:0022625">
    <property type="term" value="C:cytosolic large ribosomal subunit"/>
    <property type="evidence" value="ECO:0007669"/>
    <property type="project" value="TreeGrafter"/>
</dbReference>
<dbReference type="AlphaFoldDB" id="A0A0S8GB40"/>
<dbReference type="PROSITE" id="PS01015">
    <property type="entry name" value="RIBOSOMAL_L19"/>
    <property type="match status" value="1"/>
</dbReference>
<dbReference type="PANTHER" id="PTHR15680">
    <property type="entry name" value="RIBOSOMAL PROTEIN L19"/>
    <property type="match status" value="1"/>
</dbReference>
<dbReference type="InterPro" id="IPR008991">
    <property type="entry name" value="Translation_prot_SH3-like_sf"/>
</dbReference>
<feature type="compositionally biased region" description="Basic and acidic residues" evidence="5">
    <location>
        <begin position="142"/>
        <end position="162"/>
    </location>
</feature>
<dbReference type="PANTHER" id="PTHR15680:SF9">
    <property type="entry name" value="LARGE RIBOSOMAL SUBUNIT PROTEIN BL19M"/>
    <property type="match status" value="1"/>
</dbReference>
<keyword evidence="2" id="KW-0689">Ribosomal protein</keyword>
<dbReference type="Pfam" id="PF01245">
    <property type="entry name" value="Ribosomal_L19"/>
    <property type="match status" value="1"/>
</dbReference>
<comment type="function">
    <text evidence="4">This protein is located at the 30S-50S ribosomal subunit interface and may play a role in the structure and function of the aminoacyl-tRNA binding site.</text>
</comment>
<dbReference type="InterPro" id="IPR018257">
    <property type="entry name" value="Ribosomal_bL19_CS"/>
</dbReference>
<dbReference type="SUPFAM" id="SSF50104">
    <property type="entry name" value="Translation proteins SH3-like domain"/>
    <property type="match status" value="1"/>
</dbReference>
<name>A0A0S8GB40_UNCW3</name>
<dbReference type="PATRIC" id="fig|1703780.3.peg.925"/>
<comment type="similarity">
    <text evidence="1 4">Belongs to the bacterial ribosomal protein bL19 family.</text>
</comment>
<dbReference type="Proteomes" id="UP000051096">
    <property type="component" value="Unassembled WGS sequence"/>
</dbReference>
<sequence>MAKKADVKPGDLVKVYTKIKEGDKERVTQFQGVVMRTRGAHAGKTFTVRKISAGVGIERIFPLQSPLITKIEIKKRGKVRRAKLTYLKKRTGKRMKIRESSQKTDEFEETIIEEQPAEATVTPEPPAETEKPKAGKKSPGAKKKDDAPAPPEKEKPEAKKGESAPGQKSVEKS</sequence>
<evidence type="ECO:0000256" key="1">
    <source>
        <dbReference type="ARBA" id="ARBA00005781"/>
    </source>
</evidence>
<dbReference type="InterPro" id="IPR038657">
    <property type="entry name" value="Ribosomal_bL19_sf"/>
</dbReference>
<organism evidence="6 7">
    <name type="scientific">candidate division WOR_3 bacterium SM23_60</name>
    <dbReference type="NCBI Taxonomy" id="1703780"/>
    <lineage>
        <taxon>Bacteria</taxon>
        <taxon>Bacteria division WOR-3</taxon>
    </lineage>
</organism>
<comment type="caution">
    <text evidence="6">The sequence shown here is derived from an EMBL/GenBank/DDBJ whole genome shotgun (WGS) entry which is preliminary data.</text>
</comment>
<evidence type="ECO:0000256" key="2">
    <source>
        <dbReference type="ARBA" id="ARBA00022980"/>
    </source>
</evidence>
<evidence type="ECO:0000256" key="5">
    <source>
        <dbReference type="SAM" id="MobiDB-lite"/>
    </source>
</evidence>
<dbReference type="EMBL" id="LJUO01000098">
    <property type="protein sequence ID" value="KPK70262.1"/>
    <property type="molecule type" value="Genomic_DNA"/>
</dbReference>
<dbReference type="NCBIfam" id="TIGR01024">
    <property type="entry name" value="rplS_bact"/>
    <property type="match status" value="1"/>
</dbReference>
<dbReference type="InterPro" id="IPR001857">
    <property type="entry name" value="Ribosomal_bL19"/>
</dbReference>
<protein>
    <recommendedName>
        <fullName evidence="4">50S ribosomal protein L19</fullName>
    </recommendedName>
</protein>
<reference evidence="6 7" key="1">
    <citation type="journal article" date="2015" name="Microbiome">
        <title>Genomic resolution of linkages in carbon, nitrogen, and sulfur cycling among widespread estuary sediment bacteria.</title>
        <authorList>
            <person name="Baker B.J."/>
            <person name="Lazar C.S."/>
            <person name="Teske A.P."/>
            <person name="Dick G.J."/>
        </authorList>
    </citation>
    <scope>NUCLEOTIDE SEQUENCE [LARGE SCALE GENOMIC DNA]</scope>
    <source>
        <strain evidence="6">SM23_60</strain>
    </source>
</reference>
<gene>
    <name evidence="6" type="ORF">AMJ87_09245</name>
</gene>
<dbReference type="GO" id="GO:0006412">
    <property type="term" value="P:translation"/>
    <property type="evidence" value="ECO:0007669"/>
    <property type="project" value="InterPro"/>
</dbReference>
<dbReference type="PRINTS" id="PR00061">
    <property type="entry name" value="RIBOSOMALL19"/>
</dbReference>
<accession>A0A0S8GB40</accession>
<dbReference type="Gene3D" id="2.30.30.790">
    <property type="match status" value="1"/>
</dbReference>
<evidence type="ECO:0000313" key="6">
    <source>
        <dbReference type="EMBL" id="KPK70262.1"/>
    </source>
</evidence>
<evidence type="ECO:0000313" key="7">
    <source>
        <dbReference type="Proteomes" id="UP000051096"/>
    </source>
</evidence>
<keyword evidence="3 4" id="KW-0687">Ribonucleoprotein</keyword>
<dbReference type="GO" id="GO:0003735">
    <property type="term" value="F:structural constituent of ribosome"/>
    <property type="evidence" value="ECO:0007669"/>
    <property type="project" value="InterPro"/>
</dbReference>
<proteinExistence type="inferred from homology"/>